<dbReference type="InterPro" id="IPR015377">
    <property type="entry name" value="Fumarylacetoacetase_N"/>
</dbReference>
<evidence type="ECO:0000256" key="2">
    <source>
        <dbReference type="ARBA" id="ARBA00001946"/>
    </source>
</evidence>
<comment type="pathway">
    <text evidence="3">Amino-acid degradation; L-phenylalanine degradation; acetoacetate and fumarate from L-phenylalanine: step 6/6.</text>
</comment>
<feature type="binding site" evidence="12">
    <location>
        <position position="199"/>
    </location>
    <ligand>
        <name>Ca(2+)</name>
        <dbReference type="ChEBI" id="CHEBI:29108"/>
    </ligand>
</feature>
<feature type="domain" description="Fumarylacetoacetase N-terminal" evidence="14">
    <location>
        <begin position="20"/>
        <end position="116"/>
    </location>
</feature>
<dbReference type="SUPFAM" id="SSF63433">
    <property type="entry name" value="Fumarylacetoacetate hydrolase, FAH, N-terminal domain"/>
    <property type="match status" value="1"/>
</dbReference>
<protein>
    <recommendedName>
        <fullName evidence="4">fumarylacetoacetase</fullName>
        <ecNumber evidence="4">3.7.1.2</ecNumber>
    </recommendedName>
</protein>
<evidence type="ECO:0000256" key="7">
    <source>
        <dbReference type="ARBA" id="ARBA00022837"/>
    </source>
</evidence>
<evidence type="ECO:0000256" key="9">
    <source>
        <dbReference type="ARBA" id="ARBA00022878"/>
    </source>
</evidence>
<evidence type="ECO:0000256" key="12">
    <source>
        <dbReference type="PIRSR" id="PIRSR605959-3"/>
    </source>
</evidence>
<dbReference type="EC" id="3.7.1.2" evidence="4"/>
<dbReference type="Gene3D" id="2.30.30.230">
    <property type="entry name" value="Fumarylacetoacetase, N-terminal domain"/>
    <property type="match status" value="1"/>
</dbReference>
<keyword evidence="6 15" id="KW-0378">Hydrolase</keyword>
<dbReference type="GO" id="GO:0006572">
    <property type="term" value="P:L-tyrosine catabolic process"/>
    <property type="evidence" value="ECO:0007669"/>
    <property type="project" value="UniProtKB-KW"/>
</dbReference>
<evidence type="ECO:0000256" key="11">
    <source>
        <dbReference type="PIRSR" id="PIRSR605959-1"/>
    </source>
</evidence>
<dbReference type="GO" id="GO:0046872">
    <property type="term" value="F:metal ion binding"/>
    <property type="evidence" value="ECO:0007669"/>
    <property type="project" value="UniProtKB-KW"/>
</dbReference>
<dbReference type="AlphaFoldDB" id="A0ABD6FLA4"/>
<evidence type="ECO:0000313" key="15">
    <source>
        <dbReference type="EMBL" id="MFO7193894.1"/>
    </source>
</evidence>
<dbReference type="GO" id="GO:0004334">
    <property type="term" value="F:fumarylacetoacetase activity"/>
    <property type="evidence" value="ECO:0007669"/>
    <property type="project" value="UniProtKB-EC"/>
</dbReference>
<comment type="cofactor">
    <cofactor evidence="1 12">
        <name>Ca(2+)</name>
        <dbReference type="ChEBI" id="CHEBI:29108"/>
    </cofactor>
</comment>
<gene>
    <name evidence="15" type="ORF">DIU77_016755</name>
</gene>
<evidence type="ECO:0000313" key="16">
    <source>
        <dbReference type="Proteomes" id="UP000249324"/>
    </source>
</evidence>
<proteinExistence type="predicted"/>
<evidence type="ECO:0000256" key="6">
    <source>
        <dbReference type="ARBA" id="ARBA00022801"/>
    </source>
</evidence>
<dbReference type="InterPro" id="IPR036663">
    <property type="entry name" value="Fumarylacetoacetase_C_sf"/>
</dbReference>
<comment type="cofactor">
    <cofactor evidence="2">
        <name>Mg(2+)</name>
        <dbReference type="ChEBI" id="CHEBI:18420"/>
    </cofactor>
</comment>
<dbReference type="Pfam" id="PF09298">
    <property type="entry name" value="FAA_hydrolase_N"/>
    <property type="match status" value="1"/>
</dbReference>
<evidence type="ECO:0000259" key="13">
    <source>
        <dbReference type="Pfam" id="PF01557"/>
    </source>
</evidence>
<organism evidence="15 16">
    <name type="scientific">Thermocrispum agreste</name>
    <dbReference type="NCBI Taxonomy" id="37925"/>
    <lineage>
        <taxon>Bacteria</taxon>
        <taxon>Bacillati</taxon>
        <taxon>Actinomycetota</taxon>
        <taxon>Actinomycetes</taxon>
        <taxon>Pseudonocardiales</taxon>
        <taxon>Pseudonocardiaceae</taxon>
        <taxon>Thermocrispum</taxon>
    </lineage>
</organism>
<dbReference type="PANTHER" id="PTHR43069">
    <property type="entry name" value="FUMARYLACETOACETASE"/>
    <property type="match status" value="1"/>
</dbReference>
<dbReference type="PANTHER" id="PTHR43069:SF2">
    <property type="entry name" value="FUMARYLACETOACETASE"/>
    <property type="match status" value="1"/>
</dbReference>
<feature type="active site" description="Proton acceptor" evidence="11">
    <location>
        <position position="131"/>
    </location>
</feature>
<dbReference type="EMBL" id="QGUI02000297">
    <property type="protein sequence ID" value="MFO7193894.1"/>
    <property type="molecule type" value="Genomic_DNA"/>
</dbReference>
<dbReference type="InterPro" id="IPR005959">
    <property type="entry name" value="Fumarylacetoacetase"/>
</dbReference>
<sequence length="416" mass="44380">MTGRMWFEAPEGSRFGLLTLPYGVFTRPDRRGLAGRRRIGVAVGDSVLDIGAVAGVLGEEFAPLLEAEVLNPLMAAGRPIWQAVRERIVAWLTDPEYRPAVLAHLAPLDAVELHVPFEVADVAGFSASEDHARNTGRIVCPTQPPLPDGWRRQPVGWHARAGSIRLSGTPVVRPCGQYLPPGAESPVYGPTRKLDFQAEVGFVVGAPSEPGERVSAEAFAQHVFGACLVNAWSARDIEHFDMKLLAGAPGTPFTMSISPWVVPLQALEHARVPAPAQEPEPAPYLRGGRDWGLDVQLEVRINGHVVAQPPFAALYWTPAQQLAQLTVTGGALRTGDVIASGAVSGPEPNQRGSLLELSWDGTDPVLLGDGTERSYLLDEDVVTIAATAPGPGGEHVRFGEVTGRVAPAVVEQAHQG</sequence>
<accession>A0ABD6FLA4</accession>
<dbReference type="Pfam" id="PF01557">
    <property type="entry name" value="FAA_hydrolase"/>
    <property type="match status" value="1"/>
</dbReference>
<evidence type="ECO:0000256" key="1">
    <source>
        <dbReference type="ARBA" id="ARBA00001913"/>
    </source>
</evidence>
<evidence type="ECO:0000256" key="5">
    <source>
        <dbReference type="ARBA" id="ARBA00022723"/>
    </source>
</evidence>
<evidence type="ECO:0000256" key="3">
    <source>
        <dbReference type="ARBA" id="ARBA00004782"/>
    </source>
</evidence>
<dbReference type="GO" id="GO:0006559">
    <property type="term" value="P:L-phenylalanine catabolic process"/>
    <property type="evidence" value="ECO:0007669"/>
    <property type="project" value="UniProtKB-KW"/>
</dbReference>
<reference evidence="15 16" key="1">
    <citation type="journal article" date="2021" name="BMC Genomics">
        <title>Genome-resolved metagenome and metatranscriptome analyses of thermophilic composting reveal key bacterial players and their metabolic interactions.</title>
        <authorList>
            <person name="Braga L.P.P."/>
            <person name="Pereira R.V."/>
            <person name="Martins L.F."/>
            <person name="Moura L.M.S."/>
            <person name="Sanchez F.B."/>
            <person name="Patane J.S.L."/>
            <person name="da Silva A.M."/>
            <person name="Setubal J.C."/>
        </authorList>
    </citation>
    <scope>NUCLEOTIDE SEQUENCE [LARGE SCALE GENOMIC DNA]</scope>
    <source>
        <strain evidence="15">ZC4RG45</strain>
    </source>
</reference>
<keyword evidence="7 12" id="KW-0106">Calcium</keyword>
<evidence type="ECO:0000256" key="10">
    <source>
        <dbReference type="ARBA" id="ARBA00023232"/>
    </source>
</evidence>
<evidence type="ECO:0000256" key="8">
    <source>
        <dbReference type="ARBA" id="ARBA00022842"/>
    </source>
</evidence>
<dbReference type="Gene3D" id="3.90.850.10">
    <property type="entry name" value="Fumarylacetoacetase-like, C-terminal domain"/>
    <property type="match status" value="1"/>
</dbReference>
<name>A0ABD6FLA4_9PSEU</name>
<dbReference type="SUPFAM" id="SSF56529">
    <property type="entry name" value="FAH"/>
    <property type="match status" value="1"/>
</dbReference>
<dbReference type="InterPro" id="IPR036462">
    <property type="entry name" value="Fumarylacetoacetase_N_sf"/>
</dbReference>
<comment type="caution">
    <text evidence="15">The sequence shown here is derived from an EMBL/GenBank/DDBJ whole genome shotgun (WGS) entry which is preliminary data.</text>
</comment>
<feature type="domain" description="Fumarylacetoacetase-like C-terminal" evidence="13">
    <location>
        <begin position="126"/>
        <end position="386"/>
    </location>
</feature>
<keyword evidence="9" id="KW-0828">Tyrosine catabolism</keyword>
<evidence type="ECO:0000259" key="14">
    <source>
        <dbReference type="Pfam" id="PF09298"/>
    </source>
</evidence>
<evidence type="ECO:0000256" key="4">
    <source>
        <dbReference type="ARBA" id="ARBA00012094"/>
    </source>
</evidence>
<dbReference type="Proteomes" id="UP000249324">
    <property type="component" value="Unassembled WGS sequence"/>
</dbReference>
<dbReference type="InterPro" id="IPR011234">
    <property type="entry name" value="Fumarylacetoacetase-like_C"/>
</dbReference>
<keyword evidence="10" id="KW-0585">Phenylalanine catabolism</keyword>
<keyword evidence="8" id="KW-0460">Magnesium</keyword>
<keyword evidence="5 12" id="KW-0479">Metal-binding</keyword>